<evidence type="ECO:0008006" key="3">
    <source>
        <dbReference type="Google" id="ProtNLM"/>
    </source>
</evidence>
<reference evidence="2" key="1">
    <citation type="journal article" date="2019" name="Int. J. Syst. Evol. Microbiol.">
        <title>The Global Catalogue of Microorganisms (GCM) 10K type strain sequencing project: providing services to taxonomists for standard genome sequencing and annotation.</title>
        <authorList>
            <consortium name="The Broad Institute Genomics Platform"/>
            <consortium name="The Broad Institute Genome Sequencing Center for Infectious Disease"/>
            <person name="Wu L."/>
            <person name="Ma J."/>
        </authorList>
    </citation>
    <scope>NUCLEOTIDE SEQUENCE [LARGE SCALE GENOMIC DNA]</scope>
    <source>
        <strain evidence="2">KCTC 33842</strain>
    </source>
</reference>
<keyword evidence="2" id="KW-1185">Reference proteome</keyword>
<accession>A0ABW5P802</accession>
<dbReference type="Proteomes" id="UP001597475">
    <property type="component" value="Unassembled WGS sequence"/>
</dbReference>
<evidence type="ECO:0000313" key="1">
    <source>
        <dbReference type="EMBL" id="MFD2610387.1"/>
    </source>
</evidence>
<dbReference type="EMBL" id="JBHUMK010000061">
    <property type="protein sequence ID" value="MFD2610387.1"/>
    <property type="molecule type" value="Genomic_DNA"/>
</dbReference>
<protein>
    <recommendedName>
        <fullName evidence="3">Transposase</fullName>
    </recommendedName>
</protein>
<name>A0ABW5P802_9DEIO</name>
<proteinExistence type="predicted"/>
<comment type="caution">
    <text evidence="1">The sequence shown here is derived from an EMBL/GenBank/DDBJ whole genome shotgun (WGS) entry which is preliminary data.</text>
</comment>
<evidence type="ECO:0000313" key="2">
    <source>
        <dbReference type="Proteomes" id="UP001597475"/>
    </source>
</evidence>
<gene>
    <name evidence="1" type="ORF">ACFSR9_13210</name>
</gene>
<dbReference type="RefSeq" id="WP_386846528.1">
    <property type="nucleotide sequence ID" value="NZ_JBHUMK010000061.1"/>
</dbReference>
<sequence length="59" mass="6585">MRGGPQGKLPDWLEGGFERHSQKAVVHLTLTQRRVRAVQQLVVRVSPVGRGQVINREGV</sequence>
<organism evidence="1 2">
    <name type="scientific">Deinococcus taklimakanensis</name>
    <dbReference type="NCBI Taxonomy" id="536443"/>
    <lineage>
        <taxon>Bacteria</taxon>
        <taxon>Thermotogati</taxon>
        <taxon>Deinococcota</taxon>
        <taxon>Deinococci</taxon>
        <taxon>Deinococcales</taxon>
        <taxon>Deinococcaceae</taxon>
        <taxon>Deinococcus</taxon>
    </lineage>
</organism>